<comment type="caution">
    <text evidence="1">The sequence shown here is derived from an EMBL/GenBank/DDBJ whole genome shotgun (WGS) entry which is preliminary data.</text>
</comment>
<accession>A0A2T0KK71</accession>
<protein>
    <submittedName>
        <fullName evidence="1">Uncharacterized protein</fullName>
    </submittedName>
</protein>
<keyword evidence="2" id="KW-1185">Reference proteome</keyword>
<proteinExistence type="predicted"/>
<dbReference type="EMBL" id="PVMZ01000003">
    <property type="protein sequence ID" value="PRX23923.1"/>
    <property type="molecule type" value="Genomic_DNA"/>
</dbReference>
<evidence type="ECO:0000313" key="2">
    <source>
        <dbReference type="Proteomes" id="UP000239415"/>
    </source>
</evidence>
<organism evidence="1 2">
    <name type="scientific">Actinoplanes italicus</name>
    <dbReference type="NCBI Taxonomy" id="113567"/>
    <lineage>
        <taxon>Bacteria</taxon>
        <taxon>Bacillati</taxon>
        <taxon>Actinomycetota</taxon>
        <taxon>Actinomycetes</taxon>
        <taxon>Micromonosporales</taxon>
        <taxon>Micromonosporaceae</taxon>
        <taxon>Actinoplanes</taxon>
    </lineage>
</organism>
<reference evidence="1 2" key="1">
    <citation type="submission" date="2018-03" db="EMBL/GenBank/DDBJ databases">
        <title>Genomic Encyclopedia of Archaeal and Bacterial Type Strains, Phase II (KMG-II): from individual species to whole genera.</title>
        <authorList>
            <person name="Goeker M."/>
        </authorList>
    </citation>
    <scope>NUCLEOTIDE SEQUENCE [LARGE SCALE GENOMIC DNA]</scope>
    <source>
        <strain evidence="1 2">DSM 43146</strain>
    </source>
</reference>
<sequence length="54" mass="5668">MSYGYVYPGCAGRGWLPAPAGQAGAGLLRGRQRYGRPCGPREVLWQNSPGAFGG</sequence>
<name>A0A2T0KK71_9ACTN</name>
<gene>
    <name evidence="1" type="ORF">CLV67_103674</name>
</gene>
<dbReference type="Proteomes" id="UP000239415">
    <property type="component" value="Unassembled WGS sequence"/>
</dbReference>
<dbReference type="AlphaFoldDB" id="A0A2T0KK71"/>
<evidence type="ECO:0000313" key="1">
    <source>
        <dbReference type="EMBL" id="PRX23923.1"/>
    </source>
</evidence>